<feature type="region of interest" description="Disordered" evidence="1">
    <location>
        <begin position="74"/>
        <end position="95"/>
    </location>
</feature>
<evidence type="ECO:0000256" key="1">
    <source>
        <dbReference type="SAM" id="MobiDB-lite"/>
    </source>
</evidence>
<feature type="region of interest" description="Disordered" evidence="1">
    <location>
        <begin position="181"/>
        <end position="215"/>
    </location>
</feature>
<feature type="region of interest" description="Disordered" evidence="1">
    <location>
        <begin position="144"/>
        <end position="165"/>
    </location>
</feature>
<keyword evidence="3" id="KW-1185">Reference proteome</keyword>
<protein>
    <submittedName>
        <fullName evidence="2">Uncharacterized protein</fullName>
    </submittedName>
</protein>
<name>A0A9N8HS35_9STRA</name>
<comment type="caution">
    <text evidence="2">The sequence shown here is derived from an EMBL/GenBank/DDBJ whole genome shotgun (WGS) entry which is preliminary data.</text>
</comment>
<dbReference type="Proteomes" id="UP001153069">
    <property type="component" value="Unassembled WGS sequence"/>
</dbReference>
<dbReference type="AlphaFoldDB" id="A0A9N8HS35"/>
<gene>
    <name evidence="2" type="ORF">SEMRO_1472_G275500.1</name>
</gene>
<accession>A0A9N8HS35</accession>
<sequence>MSLEESLTDSSAVRRFSGYISLKPQVGNDLSRIYSRTVIGRVWKKWAMAQITQKKPCIRITVGYSQESTISIESTEHKSSKDPVVKVNGKLNSSHENSSDEEVIEMLRSMFCTLAKALKQTQVEFKFYGDDDKYLCRYNISYSKKSHPKSQGRLQSSSLLDEEEPDKTIAQHMQLPVMGPLQQTDALGSGGSSALQSPPKPSPTPRHDGPKEVDVDDLMPWYGEIDIVSQRWSVGPTEVEC</sequence>
<evidence type="ECO:0000313" key="2">
    <source>
        <dbReference type="EMBL" id="CAB9523916.1"/>
    </source>
</evidence>
<proteinExistence type="predicted"/>
<organism evidence="2 3">
    <name type="scientific">Seminavis robusta</name>
    <dbReference type="NCBI Taxonomy" id="568900"/>
    <lineage>
        <taxon>Eukaryota</taxon>
        <taxon>Sar</taxon>
        <taxon>Stramenopiles</taxon>
        <taxon>Ochrophyta</taxon>
        <taxon>Bacillariophyta</taxon>
        <taxon>Bacillariophyceae</taxon>
        <taxon>Bacillariophycidae</taxon>
        <taxon>Naviculales</taxon>
        <taxon>Naviculaceae</taxon>
        <taxon>Seminavis</taxon>
    </lineage>
</organism>
<dbReference type="EMBL" id="CAICTM010001470">
    <property type="protein sequence ID" value="CAB9523916.1"/>
    <property type="molecule type" value="Genomic_DNA"/>
</dbReference>
<evidence type="ECO:0000313" key="3">
    <source>
        <dbReference type="Proteomes" id="UP001153069"/>
    </source>
</evidence>
<feature type="compositionally biased region" description="Basic and acidic residues" evidence="1">
    <location>
        <begin position="74"/>
        <end position="84"/>
    </location>
</feature>
<reference evidence="2" key="1">
    <citation type="submission" date="2020-06" db="EMBL/GenBank/DDBJ databases">
        <authorList>
            <consortium name="Plant Systems Biology data submission"/>
        </authorList>
    </citation>
    <scope>NUCLEOTIDE SEQUENCE</scope>
    <source>
        <strain evidence="2">D6</strain>
    </source>
</reference>